<reference evidence="6 7" key="1">
    <citation type="submission" date="2018-05" db="EMBL/GenBank/DDBJ databases">
        <title>Zavarzinia sp. HR-AS.</title>
        <authorList>
            <person name="Lee Y."/>
            <person name="Jeon C.O."/>
        </authorList>
    </citation>
    <scope>NUCLEOTIDE SEQUENCE [LARGE SCALE GENOMIC DNA]</scope>
    <source>
        <strain evidence="6 7">HR-AS</strain>
    </source>
</reference>
<dbReference type="EMBL" id="QGLE01000009">
    <property type="protein sequence ID" value="PWR20339.1"/>
    <property type="molecule type" value="Genomic_DNA"/>
</dbReference>
<gene>
    <name evidence="6" type="ORF">DKG74_15135</name>
</gene>
<protein>
    <recommendedName>
        <fullName evidence="5">Solute-binding protein family 5 domain-containing protein</fullName>
    </recommendedName>
</protein>
<dbReference type="Pfam" id="PF00496">
    <property type="entry name" value="SBP_bac_5"/>
    <property type="match status" value="1"/>
</dbReference>
<dbReference type="GO" id="GO:0015833">
    <property type="term" value="P:peptide transport"/>
    <property type="evidence" value="ECO:0007669"/>
    <property type="project" value="TreeGrafter"/>
</dbReference>
<organism evidence="6 7">
    <name type="scientific">Zavarzinia aquatilis</name>
    <dbReference type="NCBI Taxonomy" id="2211142"/>
    <lineage>
        <taxon>Bacteria</taxon>
        <taxon>Pseudomonadati</taxon>
        <taxon>Pseudomonadota</taxon>
        <taxon>Alphaproteobacteria</taxon>
        <taxon>Rhodospirillales</taxon>
        <taxon>Zavarziniaceae</taxon>
        <taxon>Zavarzinia</taxon>
    </lineage>
</organism>
<dbReference type="SUPFAM" id="SSF53850">
    <property type="entry name" value="Periplasmic binding protein-like II"/>
    <property type="match status" value="1"/>
</dbReference>
<feature type="signal peptide" evidence="4">
    <location>
        <begin position="1"/>
        <end position="24"/>
    </location>
</feature>
<feature type="domain" description="Solute-binding protein family 5" evidence="5">
    <location>
        <begin position="101"/>
        <end position="506"/>
    </location>
</feature>
<keyword evidence="7" id="KW-1185">Reference proteome</keyword>
<comment type="subcellular location">
    <subcellularLocation>
        <location evidence="1">Periplasm</location>
    </subcellularLocation>
</comment>
<evidence type="ECO:0000256" key="2">
    <source>
        <dbReference type="ARBA" id="ARBA00005695"/>
    </source>
</evidence>
<dbReference type="InterPro" id="IPR000914">
    <property type="entry name" value="SBP_5_dom"/>
</dbReference>
<accession>A0A317E031</accession>
<evidence type="ECO:0000259" key="5">
    <source>
        <dbReference type="Pfam" id="PF00496"/>
    </source>
</evidence>
<dbReference type="GO" id="GO:0042884">
    <property type="term" value="P:microcin transport"/>
    <property type="evidence" value="ECO:0007669"/>
    <property type="project" value="TreeGrafter"/>
</dbReference>
<dbReference type="PANTHER" id="PTHR30290">
    <property type="entry name" value="PERIPLASMIC BINDING COMPONENT OF ABC TRANSPORTER"/>
    <property type="match status" value="1"/>
</dbReference>
<name>A0A317E031_9PROT</name>
<dbReference type="GO" id="GO:0043190">
    <property type="term" value="C:ATP-binding cassette (ABC) transporter complex"/>
    <property type="evidence" value="ECO:0007669"/>
    <property type="project" value="InterPro"/>
</dbReference>
<evidence type="ECO:0000313" key="6">
    <source>
        <dbReference type="EMBL" id="PWR20339.1"/>
    </source>
</evidence>
<sequence>MLSPILRLARAAALLLVAAGPALADPRPAFSPFGDVKYAPDFGHFDYVDPQAPKGGRLNLSALGTFDSLNPYIVRGVAVQGTELTTDSLMVASSDEPDSFYGLLAESIDVTADFSTVTFRLRGQARFADESPVTSADVAATWQALRDKGDPSWRQRLSDIAAIETPDPATVIVRFAAKNLRTLPIAIATMPVLPAAFLSAHDLDQPGLEPLPGSGPYRVAKVEAGRSIAFERRDDYWARDLNVNRGRYNFDRISIDYYRDRDIDFEAFKAGASDFREEFTSRLWATGYAGPAFDKGFIKRGEVADERPTGIQAFFLNLRREKFQDVRVRRAIGLAFDFEWSNKALFYGAYSRMASIFENSVLAAHGWPSSAELAILEMYRGHIPDAVFGGPYAPAATDGSGNIRDRLKAARDLLAAAGWTVSDGKLVNAAGEPFEIEVLSDEPVMARIFQPFVQNLQRLGFTARYREVDQTSYQLRRQNFDYDVISQRFALGATPTTELRDLWGSANADAPGSLNLSGIKDPVVDMLIERMVGAESRPDYMTAAHALDRVVMWNDYIIPQWYKSNRTIAWWDRFGRPATAPVYDLGVVDTWWFDPARSAAIDAGVTP</sequence>
<comment type="caution">
    <text evidence="6">The sequence shown here is derived from an EMBL/GenBank/DDBJ whole genome shotgun (WGS) entry which is preliminary data.</text>
</comment>
<dbReference type="OrthoDB" id="7318145at2"/>
<dbReference type="AlphaFoldDB" id="A0A317E031"/>
<comment type="similarity">
    <text evidence="2">Belongs to the bacterial solute-binding protein 5 family.</text>
</comment>
<dbReference type="InterPro" id="IPR030678">
    <property type="entry name" value="Peptide/Ni-bd"/>
</dbReference>
<dbReference type="CDD" id="cd08497">
    <property type="entry name" value="MbnE-like"/>
    <property type="match status" value="1"/>
</dbReference>
<dbReference type="GO" id="GO:0030288">
    <property type="term" value="C:outer membrane-bounded periplasmic space"/>
    <property type="evidence" value="ECO:0007669"/>
    <property type="project" value="TreeGrafter"/>
</dbReference>
<dbReference type="Proteomes" id="UP000245461">
    <property type="component" value="Unassembled WGS sequence"/>
</dbReference>
<dbReference type="RefSeq" id="WP_109907013.1">
    <property type="nucleotide sequence ID" value="NZ_QGLE01000009.1"/>
</dbReference>
<dbReference type="PANTHER" id="PTHR30290:SF64">
    <property type="entry name" value="ABC TRANSPORTER PERIPLASMIC BINDING PROTEIN"/>
    <property type="match status" value="1"/>
</dbReference>
<proteinExistence type="inferred from homology"/>
<dbReference type="Gene3D" id="3.10.105.10">
    <property type="entry name" value="Dipeptide-binding Protein, Domain 3"/>
    <property type="match status" value="1"/>
</dbReference>
<keyword evidence="3 4" id="KW-0732">Signal</keyword>
<evidence type="ECO:0000256" key="1">
    <source>
        <dbReference type="ARBA" id="ARBA00004418"/>
    </source>
</evidence>
<evidence type="ECO:0000256" key="3">
    <source>
        <dbReference type="ARBA" id="ARBA00022729"/>
    </source>
</evidence>
<dbReference type="InterPro" id="IPR039424">
    <property type="entry name" value="SBP_5"/>
</dbReference>
<dbReference type="PIRSF" id="PIRSF002741">
    <property type="entry name" value="MppA"/>
    <property type="match status" value="1"/>
</dbReference>
<dbReference type="GO" id="GO:1904680">
    <property type="term" value="F:peptide transmembrane transporter activity"/>
    <property type="evidence" value="ECO:0007669"/>
    <property type="project" value="TreeGrafter"/>
</dbReference>
<evidence type="ECO:0000313" key="7">
    <source>
        <dbReference type="Proteomes" id="UP000245461"/>
    </source>
</evidence>
<feature type="chain" id="PRO_5016272396" description="Solute-binding protein family 5 domain-containing protein" evidence="4">
    <location>
        <begin position="25"/>
        <end position="607"/>
    </location>
</feature>
<evidence type="ECO:0000256" key="4">
    <source>
        <dbReference type="SAM" id="SignalP"/>
    </source>
</evidence>
<dbReference type="Gene3D" id="3.40.190.10">
    <property type="entry name" value="Periplasmic binding protein-like II"/>
    <property type="match status" value="1"/>
</dbReference>